<feature type="domain" description="Clr5" evidence="2">
    <location>
        <begin position="1"/>
        <end position="54"/>
    </location>
</feature>
<dbReference type="Pfam" id="PF14420">
    <property type="entry name" value="Clr5"/>
    <property type="match status" value="1"/>
</dbReference>
<reference evidence="3" key="1">
    <citation type="journal article" date="2023" name="Mol. Phylogenet. Evol.">
        <title>Genome-scale phylogeny and comparative genomics of the fungal order Sordariales.</title>
        <authorList>
            <person name="Hensen N."/>
            <person name="Bonometti L."/>
            <person name="Westerberg I."/>
            <person name="Brannstrom I.O."/>
            <person name="Guillou S."/>
            <person name="Cros-Aarteil S."/>
            <person name="Calhoun S."/>
            <person name="Haridas S."/>
            <person name="Kuo A."/>
            <person name="Mondo S."/>
            <person name="Pangilinan J."/>
            <person name="Riley R."/>
            <person name="LaButti K."/>
            <person name="Andreopoulos B."/>
            <person name="Lipzen A."/>
            <person name="Chen C."/>
            <person name="Yan M."/>
            <person name="Daum C."/>
            <person name="Ng V."/>
            <person name="Clum A."/>
            <person name="Steindorff A."/>
            <person name="Ohm R.A."/>
            <person name="Martin F."/>
            <person name="Silar P."/>
            <person name="Natvig D.O."/>
            <person name="Lalanne C."/>
            <person name="Gautier V."/>
            <person name="Ament-Velasquez S.L."/>
            <person name="Kruys A."/>
            <person name="Hutchinson M.I."/>
            <person name="Powell A.J."/>
            <person name="Barry K."/>
            <person name="Miller A.N."/>
            <person name="Grigoriev I.V."/>
            <person name="Debuchy R."/>
            <person name="Gladieux P."/>
            <person name="Hiltunen Thoren M."/>
            <person name="Johannesson H."/>
        </authorList>
    </citation>
    <scope>NUCLEOTIDE SEQUENCE</scope>
    <source>
        <strain evidence="3">PSN243</strain>
    </source>
</reference>
<evidence type="ECO:0000256" key="1">
    <source>
        <dbReference type="SAM" id="MobiDB-lite"/>
    </source>
</evidence>
<dbReference type="InterPro" id="IPR025676">
    <property type="entry name" value="Clr5_dom"/>
</dbReference>
<keyword evidence="4" id="KW-1185">Reference proteome</keyword>
<sequence length="133" mass="14848">MTKAWDDYKDAIIGEYKEHNKPLHEVQRIMEEKYRFKASTRAYRSRLDKWGVYKYSCRKRNGSSGANDDGSPDDDTPGLSPPRTPGQQHTSPLSDPECPGTPGPMSPMTPISRDQQLFGAPFSGTTSPSELGR</sequence>
<evidence type="ECO:0000259" key="2">
    <source>
        <dbReference type="Pfam" id="PF14420"/>
    </source>
</evidence>
<evidence type="ECO:0000313" key="4">
    <source>
        <dbReference type="Proteomes" id="UP001321760"/>
    </source>
</evidence>
<name>A0AAV9H117_9PEZI</name>
<reference evidence="3" key="2">
    <citation type="submission" date="2023-05" db="EMBL/GenBank/DDBJ databases">
        <authorList>
            <consortium name="Lawrence Berkeley National Laboratory"/>
            <person name="Steindorff A."/>
            <person name="Hensen N."/>
            <person name="Bonometti L."/>
            <person name="Westerberg I."/>
            <person name="Brannstrom I.O."/>
            <person name="Guillou S."/>
            <person name="Cros-Aarteil S."/>
            <person name="Calhoun S."/>
            <person name="Haridas S."/>
            <person name="Kuo A."/>
            <person name="Mondo S."/>
            <person name="Pangilinan J."/>
            <person name="Riley R."/>
            <person name="Labutti K."/>
            <person name="Andreopoulos B."/>
            <person name="Lipzen A."/>
            <person name="Chen C."/>
            <person name="Yanf M."/>
            <person name="Daum C."/>
            <person name="Ng V."/>
            <person name="Clum A."/>
            <person name="Ohm R."/>
            <person name="Martin F."/>
            <person name="Silar P."/>
            <person name="Natvig D."/>
            <person name="Lalanne C."/>
            <person name="Gautier V."/>
            <person name="Ament-Velasquez S.L."/>
            <person name="Kruys A."/>
            <person name="Hutchinson M.I."/>
            <person name="Powell A.J."/>
            <person name="Barry K."/>
            <person name="Miller A.N."/>
            <person name="Grigoriev I.V."/>
            <person name="Debuchy R."/>
            <person name="Gladieux P."/>
            <person name="Thoren M.H."/>
            <person name="Johannesson H."/>
        </authorList>
    </citation>
    <scope>NUCLEOTIDE SEQUENCE</scope>
    <source>
        <strain evidence="3">PSN243</strain>
    </source>
</reference>
<organism evidence="3 4">
    <name type="scientific">Podospora aff. communis PSN243</name>
    <dbReference type="NCBI Taxonomy" id="3040156"/>
    <lineage>
        <taxon>Eukaryota</taxon>
        <taxon>Fungi</taxon>
        <taxon>Dikarya</taxon>
        <taxon>Ascomycota</taxon>
        <taxon>Pezizomycotina</taxon>
        <taxon>Sordariomycetes</taxon>
        <taxon>Sordariomycetidae</taxon>
        <taxon>Sordariales</taxon>
        <taxon>Podosporaceae</taxon>
        <taxon>Podospora</taxon>
    </lineage>
</organism>
<comment type="caution">
    <text evidence="3">The sequence shown here is derived from an EMBL/GenBank/DDBJ whole genome shotgun (WGS) entry which is preliminary data.</text>
</comment>
<gene>
    <name evidence="3" type="ORF">QBC34DRAFT_375836</name>
</gene>
<dbReference type="Proteomes" id="UP001321760">
    <property type="component" value="Unassembled WGS sequence"/>
</dbReference>
<accession>A0AAV9H117</accession>
<feature type="compositionally biased region" description="Polar residues" evidence="1">
    <location>
        <begin position="123"/>
        <end position="133"/>
    </location>
</feature>
<dbReference type="AlphaFoldDB" id="A0AAV9H117"/>
<protein>
    <submittedName>
        <fullName evidence="3">Clr5 domain-containing protein</fullName>
    </submittedName>
</protein>
<dbReference type="EMBL" id="MU865918">
    <property type="protein sequence ID" value="KAK4454032.1"/>
    <property type="molecule type" value="Genomic_DNA"/>
</dbReference>
<evidence type="ECO:0000313" key="3">
    <source>
        <dbReference type="EMBL" id="KAK4454032.1"/>
    </source>
</evidence>
<proteinExistence type="predicted"/>
<feature type="region of interest" description="Disordered" evidence="1">
    <location>
        <begin position="57"/>
        <end position="133"/>
    </location>
</feature>